<keyword evidence="2" id="KW-1185">Reference proteome</keyword>
<dbReference type="EMBL" id="BQNB010018346">
    <property type="protein sequence ID" value="GJT73372.1"/>
    <property type="molecule type" value="Genomic_DNA"/>
</dbReference>
<evidence type="ECO:0000313" key="2">
    <source>
        <dbReference type="Proteomes" id="UP001151760"/>
    </source>
</evidence>
<protein>
    <submittedName>
        <fullName evidence="1">Uncharacterized protein</fullName>
    </submittedName>
</protein>
<reference evidence="1" key="1">
    <citation type="journal article" date="2022" name="Int. J. Mol. Sci.">
        <title>Draft Genome of Tanacetum Coccineum: Genomic Comparison of Closely Related Tanacetum-Family Plants.</title>
        <authorList>
            <person name="Yamashiro T."/>
            <person name="Shiraishi A."/>
            <person name="Nakayama K."/>
            <person name="Satake H."/>
        </authorList>
    </citation>
    <scope>NUCLEOTIDE SEQUENCE</scope>
</reference>
<evidence type="ECO:0000313" key="1">
    <source>
        <dbReference type="EMBL" id="GJT73372.1"/>
    </source>
</evidence>
<name>A0ABQ5GER0_9ASTR</name>
<accession>A0ABQ5GER0</accession>
<sequence length="169" mass="18128">MALARSGACPQVVLPYWGVSLSGFSTWVIVIDRGTPVMCSVPCLDVEVSLNECAHSANTPYQTATLPIDTMVDIIASTGILASHGRGWDAVLLRSDLIANHKTGRSLWCNVRTVCRRCSPINVHAVDVRGPLHLSSMVSGSTTALSDSYSGGNLQPIKKERDTLHAKNI</sequence>
<proteinExistence type="predicted"/>
<comment type="caution">
    <text evidence="1">The sequence shown here is derived from an EMBL/GenBank/DDBJ whole genome shotgun (WGS) entry which is preliminary data.</text>
</comment>
<organism evidence="1 2">
    <name type="scientific">Tanacetum coccineum</name>
    <dbReference type="NCBI Taxonomy" id="301880"/>
    <lineage>
        <taxon>Eukaryota</taxon>
        <taxon>Viridiplantae</taxon>
        <taxon>Streptophyta</taxon>
        <taxon>Embryophyta</taxon>
        <taxon>Tracheophyta</taxon>
        <taxon>Spermatophyta</taxon>
        <taxon>Magnoliopsida</taxon>
        <taxon>eudicotyledons</taxon>
        <taxon>Gunneridae</taxon>
        <taxon>Pentapetalae</taxon>
        <taxon>asterids</taxon>
        <taxon>campanulids</taxon>
        <taxon>Asterales</taxon>
        <taxon>Asteraceae</taxon>
        <taxon>Asteroideae</taxon>
        <taxon>Anthemideae</taxon>
        <taxon>Anthemidinae</taxon>
        <taxon>Tanacetum</taxon>
    </lineage>
</organism>
<gene>
    <name evidence="1" type="ORF">Tco_1032658</name>
</gene>
<reference evidence="1" key="2">
    <citation type="submission" date="2022-01" db="EMBL/GenBank/DDBJ databases">
        <authorList>
            <person name="Yamashiro T."/>
            <person name="Shiraishi A."/>
            <person name="Satake H."/>
            <person name="Nakayama K."/>
        </authorList>
    </citation>
    <scope>NUCLEOTIDE SEQUENCE</scope>
</reference>
<dbReference type="Proteomes" id="UP001151760">
    <property type="component" value="Unassembled WGS sequence"/>
</dbReference>